<comment type="cofactor">
    <cofactor evidence="1 10">
        <name>Mg(2+)</name>
        <dbReference type="ChEBI" id="CHEBI:18420"/>
    </cofactor>
</comment>
<accession>A0A1F5GF04</accession>
<protein>
    <recommendedName>
        <fullName evidence="10">tRNA dimethylallyltransferase</fullName>
        <ecNumber evidence="10">2.5.1.75</ecNumber>
    </recommendedName>
    <alternativeName>
        <fullName evidence="10">Dimethylallyl diphosphate:tRNA dimethylallyltransferase</fullName>
        <shortName evidence="10">DMAPP:tRNA dimethylallyltransferase</shortName>
        <shortName evidence="10">DMATase</shortName>
    </alternativeName>
    <alternativeName>
        <fullName evidence="10">Isopentenyl-diphosphate:tRNA isopentenyltransferase</fullName>
        <shortName evidence="10">IPP transferase</shortName>
        <shortName evidence="10">IPPT</shortName>
        <shortName evidence="10">IPTase</shortName>
    </alternativeName>
</protein>
<evidence type="ECO:0000256" key="6">
    <source>
        <dbReference type="ARBA" id="ARBA00022741"/>
    </source>
</evidence>
<evidence type="ECO:0000313" key="15">
    <source>
        <dbReference type="Proteomes" id="UP000177124"/>
    </source>
</evidence>
<evidence type="ECO:0000256" key="13">
    <source>
        <dbReference type="RuleBase" id="RU003785"/>
    </source>
</evidence>
<feature type="site" description="Interaction with substrate tRNA" evidence="10">
    <location>
        <position position="130"/>
    </location>
</feature>
<comment type="similarity">
    <text evidence="3 10 13">Belongs to the IPP transferase family.</text>
</comment>
<evidence type="ECO:0000256" key="7">
    <source>
        <dbReference type="ARBA" id="ARBA00022840"/>
    </source>
</evidence>
<keyword evidence="6 10" id="KW-0547">Nucleotide-binding</keyword>
<dbReference type="PANTHER" id="PTHR11088">
    <property type="entry name" value="TRNA DIMETHYLALLYLTRANSFERASE"/>
    <property type="match status" value="1"/>
</dbReference>
<evidence type="ECO:0000256" key="11">
    <source>
        <dbReference type="RuleBase" id="RU003783"/>
    </source>
</evidence>
<dbReference type="Gene3D" id="1.10.20.140">
    <property type="match status" value="1"/>
</dbReference>
<gene>
    <name evidence="10" type="primary">miaA</name>
    <name evidence="14" type="ORF">A3D07_03965</name>
</gene>
<dbReference type="HAMAP" id="MF_00185">
    <property type="entry name" value="IPP_trans"/>
    <property type="match status" value="1"/>
</dbReference>
<feature type="region of interest" description="Interaction with substrate tRNA" evidence="10">
    <location>
        <begin position="31"/>
        <end position="34"/>
    </location>
</feature>
<dbReference type="Proteomes" id="UP000177124">
    <property type="component" value="Unassembled WGS sequence"/>
</dbReference>
<dbReference type="InterPro" id="IPR039657">
    <property type="entry name" value="Dimethylallyltransferase"/>
</dbReference>
<dbReference type="Pfam" id="PF01715">
    <property type="entry name" value="IPPT"/>
    <property type="match status" value="1"/>
</dbReference>
<name>A0A1F5GF04_9BACT</name>
<dbReference type="EC" id="2.5.1.75" evidence="10"/>
<evidence type="ECO:0000256" key="4">
    <source>
        <dbReference type="ARBA" id="ARBA00022679"/>
    </source>
</evidence>
<sequence length="335" mass="38620">MLVIYGPTQTGKTSLAINLARKYNGELVSADSRQVYKGLDIGSGKVDFSDTVEKYAGYWIVNGVRINGFDLADPGQQFSAADFLEFAKSSISRIIDKKKLPIIVGGTGFYIKALFEGIDSIGVPSDPELRRKLEKLSTDALYQKLFKLSKNRTESMNESDKANPRRLIRAIEIAIHKKDQGSEIKDESNSQFPFRLETRSRRAIPNSQYLFLGLTAPNEFLFKKADRWLAERIDHGLINEVRDLLENGVDYNWLENLGLEYRWITKYLLDKNSYEESLLRLKGDIHSFVRRQKTWFPKFKNIKLFDISSENFGKSLEKTVSLWYTKENERRKNFA</sequence>
<evidence type="ECO:0000256" key="2">
    <source>
        <dbReference type="ARBA" id="ARBA00003213"/>
    </source>
</evidence>
<keyword evidence="4 10" id="KW-0808">Transferase</keyword>
<comment type="subunit">
    <text evidence="10">Monomer.</text>
</comment>
<dbReference type="EMBL" id="MFBF01000044">
    <property type="protein sequence ID" value="OGD90452.1"/>
    <property type="molecule type" value="Genomic_DNA"/>
</dbReference>
<organism evidence="14 15">
    <name type="scientific">Candidatus Curtissbacteria bacterium RIFCSPHIGHO2_02_FULL_42_15</name>
    <dbReference type="NCBI Taxonomy" id="1797716"/>
    <lineage>
        <taxon>Bacteria</taxon>
        <taxon>Candidatus Curtissiibacteriota</taxon>
    </lineage>
</organism>
<feature type="binding site" evidence="10">
    <location>
        <begin position="8"/>
        <end position="13"/>
    </location>
    <ligand>
        <name>substrate</name>
    </ligand>
</feature>
<comment type="function">
    <text evidence="2 10 12">Catalyzes the transfer of a dimethylallyl group onto the adenine at position 37 in tRNAs that read codons beginning with uridine, leading to the formation of N6-(dimethylallyl)adenosine (i(6)A).</text>
</comment>
<evidence type="ECO:0000256" key="12">
    <source>
        <dbReference type="RuleBase" id="RU003784"/>
    </source>
</evidence>
<dbReference type="InterPro" id="IPR027417">
    <property type="entry name" value="P-loop_NTPase"/>
</dbReference>
<proteinExistence type="inferred from homology"/>
<dbReference type="GO" id="GO:0052381">
    <property type="term" value="F:tRNA dimethylallyltransferase activity"/>
    <property type="evidence" value="ECO:0007669"/>
    <property type="project" value="UniProtKB-UniRule"/>
</dbReference>
<feature type="site" description="Interaction with substrate tRNA" evidence="10">
    <location>
        <position position="107"/>
    </location>
</feature>
<evidence type="ECO:0000256" key="1">
    <source>
        <dbReference type="ARBA" id="ARBA00001946"/>
    </source>
</evidence>
<keyword evidence="5 10" id="KW-0819">tRNA processing</keyword>
<dbReference type="CDD" id="cd00882">
    <property type="entry name" value="Ras_like_GTPase"/>
    <property type="match status" value="1"/>
</dbReference>
<evidence type="ECO:0000256" key="10">
    <source>
        <dbReference type="HAMAP-Rule" id="MF_00185"/>
    </source>
</evidence>
<comment type="caution">
    <text evidence="10">Lacks conserved residue(s) required for the propagation of feature annotation.</text>
</comment>
<evidence type="ECO:0000256" key="3">
    <source>
        <dbReference type="ARBA" id="ARBA00005842"/>
    </source>
</evidence>
<dbReference type="GO" id="GO:0006400">
    <property type="term" value="P:tRNA modification"/>
    <property type="evidence" value="ECO:0007669"/>
    <property type="project" value="TreeGrafter"/>
</dbReference>
<evidence type="ECO:0000256" key="5">
    <source>
        <dbReference type="ARBA" id="ARBA00022694"/>
    </source>
</evidence>
<dbReference type="AlphaFoldDB" id="A0A1F5GF04"/>
<keyword evidence="7 10" id="KW-0067">ATP-binding</keyword>
<reference evidence="14 15" key="1">
    <citation type="journal article" date="2016" name="Nat. Commun.">
        <title>Thousands of microbial genomes shed light on interconnected biogeochemical processes in an aquifer system.</title>
        <authorList>
            <person name="Anantharaman K."/>
            <person name="Brown C.T."/>
            <person name="Hug L.A."/>
            <person name="Sharon I."/>
            <person name="Castelle C.J."/>
            <person name="Probst A.J."/>
            <person name="Thomas B.C."/>
            <person name="Singh A."/>
            <person name="Wilkins M.J."/>
            <person name="Karaoz U."/>
            <person name="Brodie E.L."/>
            <person name="Williams K.H."/>
            <person name="Hubbard S.S."/>
            <person name="Banfield J.F."/>
        </authorList>
    </citation>
    <scope>NUCLEOTIDE SEQUENCE [LARGE SCALE GENOMIC DNA]</scope>
</reference>
<comment type="caution">
    <text evidence="14">The sequence shown here is derived from an EMBL/GenBank/DDBJ whole genome shotgun (WGS) entry which is preliminary data.</text>
</comment>
<dbReference type="GO" id="GO:0005524">
    <property type="term" value="F:ATP binding"/>
    <property type="evidence" value="ECO:0007669"/>
    <property type="project" value="UniProtKB-UniRule"/>
</dbReference>
<comment type="catalytic activity">
    <reaction evidence="9 10 11">
        <text>adenosine(37) in tRNA + dimethylallyl diphosphate = N(6)-dimethylallyladenosine(37) in tRNA + diphosphate</text>
        <dbReference type="Rhea" id="RHEA:26482"/>
        <dbReference type="Rhea" id="RHEA-COMP:10162"/>
        <dbReference type="Rhea" id="RHEA-COMP:10375"/>
        <dbReference type="ChEBI" id="CHEBI:33019"/>
        <dbReference type="ChEBI" id="CHEBI:57623"/>
        <dbReference type="ChEBI" id="CHEBI:74411"/>
        <dbReference type="ChEBI" id="CHEBI:74415"/>
        <dbReference type="EC" id="2.5.1.75"/>
    </reaction>
</comment>
<dbReference type="SUPFAM" id="SSF52540">
    <property type="entry name" value="P-loop containing nucleoside triphosphate hydrolases"/>
    <property type="match status" value="1"/>
</dbReference>
<dbReference type="PANTHER" id="PTHR11088:SF60">
    <property type="entry name" value="TRNA DIMETHYLALLYLTRANSFERASE"/>
    <property type="match status" value="1"/>
</dbReference>
<dbReference type="InterPro" id="IPR018022">
    <property type="entry name" value="IPT"/>
</dbReference>
<feature type="binding site" evidence="10">
    <location>
        <begin position="6"/>
        <end position="13"/>
    </location>
    <ligand>
        <name>ATP</name>
        <dbReference type="ChEBI" id="CHEBI:30616"/>
    </ligand>
</feature>
<evidence type="ECO:0000313" key="14">
    <source>
        <dbReference type="EMBL" id="OGD90452.1"/>
    </source>
</evidence>
<evidence type="ECO:0000256" key="8">
    <source>
        <dbReference type="ARBA" id="ARBA00022842"/>
    </source>
</evidence>
<dbReference type="Gene3D" id="3.40.50.300">
    <property type="entry name" value="P-loop containing nucleotide triphosphate hydrolases"/>
    <property type="match status" value="1"/>
</dbReference>
<dbReference type="STRING" id="1797716.A3D07_03965"/>
<keyword evidence="8 10" id="KW-0460">Magnesium</keyword>
<evidence type="ECO:0000256" key="9">
    <source>
        <dbReference type="ARBA" id="ARBA00049563"/>
    </source>
</evidence>
<dbReference type="NCBIfam" id="TIGR00174">
    <property type="entry name" value="miaA"/>
    <property type="match status" value="1"/>
</dbReference>